<proteinExistence type="predicted"/>
<feature type="compositionally biased region" description="Pro residues" evidence="1">
    <location>
        <begin position="453"/>
        <end position="463"/>
    </location>
</feature>
<dbReference type="EMBL" id="JAGQDG010000011">
    <property type="protein sequence ID" value="MBQ0937878.1"/>
    <property type="molecule type" value="Genomic_DNA"/>
</dbReference>
<reference evidence="3 4" key="1">
    <citation type="submission" date="2021-04" db="EMBL/GenBank/DDBJ databases">
        <title>The genome sequence of type strain Ideonella paludis KCTC 32238.</title>
        <authorList>
            <person name="Liu Y."/>
        </authorList>
    </citation>
    <scope>NUCLEOTIDE SEQUENCE [LARGE SCALE GENOMIC DNA]</scope>
    <source>
        <strain evidence="3 4">KCTC 32238</strain>
    </source>
</reference>
<accession>A0ABS5E379</accession>
<dbReference type="InterPro" id="IPR036388">
    <property type="entry name" value="WH-like_DNA-bd_sf"/>
</dbReference>
<evidence type="ECO:0000259" key="2">
    <source>
        <dbReference type="SMART" id="SM00471"/>
    </source>
</evidence>
<protein>
    <submittedName>
        <fullName evidence="3">TraI domain-containing protein</fullName>
    </submittedName>
</protein>
<gene>
    <name evidence="3" type="ORF">KAK11_21330</name>
</gene>
<dbReference type="InterPro" id="IPR036390">
    <property type="entry name" value="WH_DNA-bd_sf"/>
</dbReference>
<feature type="region of interest" description="Disordered" evidence="1">
    <location>
        <begin position="492"/>
        <end position="531"/>
    </location>
</feature>
<sequence>MDVWDGLLVVSAFMAGVTVVRGLQQKRQGTVALLPATPMEQVARPANQIAVMSMAELVDTTRTERLLRSLEQRTRFSRAMFNRDCGCVLEALADYVQMLPASECHHHAQPGGLWTHLLEVADAALTFRGGIEMPQGATTEERKRLEHRWTYAVFCAALLHDIGKPVTDLRVTLYAHDPRAGRRWAPLAGPMRTHGASHYSVEFVEAAERDYQAHQKLAAMLLHQFVPARLVRWLSEEGDVLNQLLTYLSAEAADGPLSEIIKQADSDSVSRNLMHGPRTRFASARTTPLIERLMQALRRMLQDGGVLPLNRPGAAGWVFDGSVWFVCARLADEVRAYLQQHESGQGLPGKDKNDRLFDTWQESGACLPAPDGGAVWRVWVQCESWRSPDALTVLRFPLEKLYPSPADYPAPLRGRISTEPLGEDAVSPPAEPKAPVAPPSPLPPWQETEDSPALPPAAEPAPTPEEEPMPQIDHALQTASAQDADDGLLRPHEAACLDPDPQPSTHKPAMATTLGSPLRPHQPSGPKPAKAPTAAAEAFMAWVADAVGSGALKYNEDGALVHFAAEGCLLLSPEIFKRFIDARRDDESGPVHSLRQSHGDKAYARLQNELAKSGWTRRNGDENLHYYAFTKTDGSLSRVVSCYLLPQPQLFWNPVPRVNERIRAVTRAKKAKPAPAA</sequence>
<dbReference type="Pfam" id="PF07514">
    <property type="entry name" value="TraI_2"/>
    <property type="match status" value="1"/>
</dbReference>
<dbReference type="InterPro" id="IPR003607">
    <property type="entry name" value="HD/PDEase_dom"/>
</dbReference>
<dbReference type="Gene3D" id="1.10.10.10">
    <property type="entry name" value="Winged helix-like DNA-binding domain superfamily/Winged helix DNA-binding domain"/>
    <property type="match status" value="1"/>
</dbReference>
<dbReference type="CDD" id="cd00077">
    <property type="entry name" value="HDc"/>
    <property type="match status" value="1"/>
</dbReference>
<dbReference type="SUPFAM" id="SSF46785">
    <property type="entry name" value="Winged helix' DNA-binding domain"/>
    <property type="match status" value="1"/>
</dbReference>
<feature type="compositionally biased region" description="Pro residues" evidence="1">
    <location>
        <begin position="429"/>
        <end position="444"/>
    </location>
</feature>
<comment type="caution">
    <text evidence="3">The sequence shown here is derived from an EMBL/GenBank/DDBJ whole genome shotgun (WGS) entry which is preliminary data.</text>
</comment>
<dbReference type="RefSeq" id="WP_210811612.1">
    <property type="nucleotide sequence ID" value="NZ_JAGQDG010000011.1"/>
</dbReference>
<dbReference type="InterPro" id="IPR011119">
    <property type="entry name" value="Unchr_helicase_relaxase_TraI"/>
</dbReference>
<evidence type="ECO:0000313" key="4">
    <source>
        <dbReference type="Proteomes" id="UP000672097"/>
    </source>
</evidence>
<dbReference type="SMART" id="SM00471">
    <property type="entry name" value="HDc"/>
    <property type="match status" value="1"/>
</dbReference>
<dbReference type="SUPFAM" id="SSF109604">
    <property type="entry name" value="HD-domain/PDEase-like"/>
    <property type="match status" value="1"/>
</dbReference>
<feature type="domain" description="HD/PDEase" evidence="2">
    <location>
        <begin position="109"/>
        <end position="279"/>
    </location>
</feature>
<name>A0ABS5E379_9BURK</name>
<dbReference type="Gene3D" id="2.40.10.200">
    <property type="entry name" value="STY4665 C-terminal domain-like"/>
    <property type="match status" value="1"/>
</dbReference>
<dbReference type="InterPro" id="IPR011093">
    <property type="entry name" value="TraI_2_C"/>
</dbReference>
<dbReference type="NCBIfam" id="TIGR03760">
    <property type="entry name" value="ICE_TraI_Pfluor"/>
    <property type="match status" value="1"/>
</dbReference>
<dbReference type="InterPro" id="IPR022391">
    <property type="entry name" value="ICE_relaxase_PFGI-1"/>
</dbReference>
<dbReference type="Pfam" id="PF07515">
    <property type="entry name" value="TraI_2_C"/>
    <property type="match status" value="1"/>
</dbReference>
<evidence type="ECO:0000256" key="1">
    <source>
        <dbReference type="SAM" id="MobiDB-lite"/>
    </source>
</evidence>
<dbReference type="Gene3D" id="1.10.3210.40">
    <property type="match status" value="1"/>
</dbReference>
<feature type="region of interest" description="Disordered" evidence="1">
    <location>
        <begin position="407"/>
        <end position="469"/>
    </location>
</feature>
<organism evidence="3 4">
    <name type="scientific">Ideonella paludis</name>
    <dbReference type="NCBI Taxonomy" id="1233411"/>
    <lineage>
        <taxon>Bacteria</taxon>
        <taxon>Pseudomonadati</taxon>
        <taxon>Pseudomonadota</taxon>
        <taxon>Betaproteobacteria</taxon>
        <taxon>Burkholderiales</taxon>
        <taxon>Sphaerotilaceae</taxon>
        <taxon>Ideonella</taxon>
    </lineage>
</organism>
<dbReference type="Proteomes" id="UP000672097">
    <property type="component" value="Unassembled WGS sequence"/>
</dbReference>
<keyword evidence="4" id="KW-1185">Reference proteome</keyword>
<evidence type="ECO:0000313" key="3">
    <source>
        <dbReference type="EMBL" id="MBQ0937878.1"/>
    </source>
</evidence>
<dbReference type="NCBIfam" id="NF041494">
    <property type="entry name" value="MobH"/>
    <property type="match status" value="1"/>
</dbReference>